<proteinExistence type="inferred from homology"/>
<evidence type="ECO:0000313" key="19">
    <source>
        <dbReference type="EMBL" id="QAA75784.1"/>
    </source>
</evidence>
<evidence type="ECO:0000256" key="8">
    <source>
        <dbReference type="ARBA" id="ARBA00022801"/>
    </source>
</evidence>
<dbReference type="FunFam" id="1.10.8.50:FF:000003">
    <property type="entry name" value="Formamidopyrimidine-DNA glycosylase"/>
    <property type="match status" value="1"/>
</dbReference>
<evidence type="ECO:0000256" key="4">
    <source>
        <dbReference type="ARBA" id="ARBA00011245"/>
    </source>
</evidence>
<evidence type="ECO:0000256" key="7">
    <source>
        <dbReference type="ARBA" id="ARBA00022771"/>
    </source>
</evidence>
<dbReference type="Gene3D" id="1.10.8.50">
    <property type="match status" value="1"/>
</dbReference>
<feature type="domain" description="Formamidopyrimidine-DNA glycosylase catalytic" evidence="18">
    <location>
        <begin position="2"/>
        <end position="106"/>
    </location>
</feature>
<evidence type="ECO:0000256" key="2">
    <source>
        <dbReference type="ARBA" id="ARBA00001947"/>
    </source>
</evidence>
<protein>
    <submittedName>
        <fullName evidence="19">Formamidopyrimidine-DNA glycosylase</fullName>
    </submittedName>
</protein>
<dbReference type="Gene3D" id="3.20.190.10">
    <property type="entry name" value="MutM-like, N-terminal"/>
    <property type="match status" value="1"/>
</dbReference>
<evidence type="ECO:0000256" key="9">
    <source>
        <dbReference type="ARBA" id="ARBA00022833"/>
    </source>
</evidence>
<keyword evidence="9" id="KW-0862">Zinc</keyword>
<comment type="catalytic activity">
    <reaction evidence="15">
        <text>2'-deoxyribonucleotide-(2'-deoxyribose 5'-phosphate)-2'-deoxyribonucleotide-DNA = a 3'-end 2'-deoxyribonucleotide-(2,3-dehydro-2,3-deoxyribose 5'-phosphate)-DNA + a 5'-end 5'-phospho-2'-deoxyribonucleoside-DNA + H(+)</text>
        <dbReference type="Rhea" id="RHEA:66592"/>
        <dbReference type="Rhea" id="RHEA-COMP:13180"/>
        <dbReference type="Rhea" id="RHEA-COMP:16897"/>
        <dbReference type="Rhea" id="RHEA-COMP:17067"/>
        <dbReference type="ChEBI" id="CHEBI:15378"/>
        <dbReference type="ChEBI" id="CHEBI:136412"/>
        <dbReference type="ChEBI" id="CHEBI:157695"/>
        <dbReference type="ChEBI" id="CHEBI:167181"/>
        <dbReference type="EC" id="4.2.99.18"/>
    </reaction>
</comment>
<comment type="cofactor">
    <cofactor evidence="2">
        <name>Zn(2+)</name>
        <dbReference type="ChEBI" id="CHEBI:29105"/>
    </cofactor>
</comment>
<evidence type="ECO:0000256" key="12">
    <source>
        <dbReference type="ARBA" id="ARBA00023239"/>
    </source>
</evidence>
<dbReference type="PROSITE" id="PS51066">
    <property type="entry name" value="ZF_FPG_2"/>
    <property type="match status" value="1"/>
</dbReference>
<dbReference type="InterPro" id="IPR010979">
    <property type="entry name" value="Ribosomal_uS13-like_H2TH"/>
</dbReference>
<sequence length="257" mass="28365">MPELPEVETMVRGLRPRVEGKTLQAVEVDDPKLSHLRGAILLPTRVDRLSRRGKYVLFNLGDRALVLHLRMSGRLLWARRRPTGRVRLSLRFPDGAVHFVDPRRLGTAEVVGEFKEALGPEPLGDLAWLSSALNGSRMPIKLWLMDQRKIAGIGNIYASEILFRAGIAPERPANALSRAEVRRLRKAIPAVLEEAIACCGTTLADGQYRGPSGEVGAFACELAVYGRADEPCRRCGSPIRRTVLGGRGTYACPHCQR</sequence>
<dbReference type="GO" id="GO:0140078">
    <property type="term" value="F:class I DNA-(apurinic or apyrimidinic site) endonuclease activity"/>
    <property type="evidence" value="ECO:0007669"/>
    <property type="project" value="UniProtKB-EC"/>
</dbReference>
<dbReference type="InterPro" id="IPR020629">
    <property type="entry name" value="FPG_Glyclase"/>
</dbReference>
<comment type="similarity">
    <text evidence="3">Belongs to the FPG family.</text>
</comment>
<keyword evidence="14" id="KW-0326">Glycosidase</keyword>
<dbReference type="InterPro" id="IPR015886">
    <property type="entry name" value="H2TH_FPG"/>
</dbReference>
<keyword evidence="10" id="KW-0238">DNA-binding</keyword>
<evidence type="ECO:0000256" key="6">
    <source>
        <dbReference type="ARBA" id="ARBA00022763"/>
    </source>
</evidence>
<evidence type="ECO:0000256" key="13">
    <source>
        <dbReference type="ARBA" id="ARBA00023268"/>
    </source>
</evidence>
<dbReference type="SMART" id="SM01232">
    <property type="entry name" value="H2TH"/>
    <property type="match status" value="1"/>
</dbReference>
<dbReference type="SUPFAM" id="SSF81624">
    <property type="entry name" value="N-terminal domain of MutM-like DNA repair proteins"/>
    <property type="match status" value="1"/>
</dbReference>
<dbReference type="PROSITE" id="PS51068">
    <property type="entry name" value="FPG_CAT"/>
    <property type="match status" value="1"/>
</dbReference>
<accession>A0A410FS25</accession>
<evidence type="ECO:0000256" key="1">
    <source>
        <dbReference type="ARBA" id="ARBA00001668"/>
    </source>
</evidence>
<dbReference type="Pfam" id="PF06831">
    <property type="entry name" value="H2TH"/>
    <property type="match status" value="1"/>
</dbReference>
<gene>
    <name evidence="19" type="ORF">BIP78_0016</name>
</gene>
<dbReference type="NCBIfam" id="NF002211">
    <property type="entry name" value="PRK01103.1"/>
    <property type="match status" value="1"/>
</dbReference>
<keyword evidence="6" id="KW-0227">DNA damage</keyword>
<evidence type="ECO:0000256" key="14">
    <source>
        <dbReference type="ARBA" id="ARBA00023295"/>
    </source>
</evidence>
<feature type="domain" description="FPG-type" evidence="17">
    <location>
        <begin position="223"/>
        <end position="257"/>
    </location>
</feature>
<dbReference type="SUPFAM" id="SSF57716">
    <property type="entry name" value="Glucocorticoid receptor-like (DNA-binding domain)"/>
    <property type="match status" value="1"/>
</dbReference>
<dbReference type="GO" id="GO:0008270">
    <property type="term" value="F:zinc ion binding"/>
    <property type="evidence" value="ECO:0007669"/>
    <property type="project" value="UniProtKB-KW"/>
</dbReference>
<keyword evidence="12" id="KW-0456">Lyase</keyword>
<keyword evidence="13" id="KW-0511">Multifunctional enzyme</keyword>
<dbReference type="GO" id="GO:0006284">
    <property type="term" value="P:base-excision repair"/>
    <property type="evidence" value="ECO:0007669"/>
    <property type="project" value="InterPro"/>
</dbReference>
<name>A0A410FS25_BIPS1</name>
<evidence type="ECO:0000313" key="20">
    <source>
        <dbReference type="Proteomes" id="UP000287233"/>
    </source>
</evidence>
<dbReference type="CDD" id="cd08966">
    <property type="entry name" value="EcFpg-like_N"/>
    <property type="match status" value="1"/>
</dbReference>
<dbReference type="SUPFAM" id="SSF46946">
    <property type="entry name" value="S13-like H2TH domain"/>
    <property type="match status" value="1"/>
</dbReference>
<dbReference type="InterPro" id="IPR000214">
    <property type="entry name" value="Znf_DNA_glyclase/AP_lyase"/>
</dbReference>
<comment type="catalytic activity">
    <reaction evidence="1">
        <text>Hydrolysis of DNA containing ring-opened 7-methylguanine residues, releasing 2,6-diamino-4-hydroxy-5-(N-methyl)formamidopyrimidine.</text>
        <dbReference type="EC" id="3.2.2.23"/>
    </reaction>
</comment>
<evidence type="ECO:0000256" key="16">
    <source>
        <dbReference type="PROSITE-ProRule" id="PRU00391"/>
    </source>
</evidence>
<dbReference type="AlphaFoldDB" id="A0A410FS25"/>
<reference evidence="20" key="1">
    <citation type="submission" date="2018-12" db="EMBL/GenBank/DDBJ databases">
        <title>Complete genome sequence of an uncultured bacterium of the candidate phylum Bipolaricaulota.</title>
        <authorList>
            <person name="Kadnikov V.V."/>
            <person name="Mardanov A.V."/>
            <person name="Beletsky A.V."/>
            <person name="Frank Y.A."/>
            <person name="Karnachuk O.V."/>
            <person name="Ravin N.V."/>
        </authorList>
    </citation>
    <scope>NUCLEOTIDE SEQUENCE [LARGE SCALE GENOMIC DNA]</scope>
</reference>
<evidence type="ECO:0000256" key="5">
    <source>
        <dbReference type="ARBA" id="ARBA00022723"/>
    </source>
</evidence>
<dbReference type="Pfam" id="PF01149">
    <property type="entry name" value="Fapy_DNA_glyco"/>
    <property type="match status" value="1"/>
</dbReference>
<comment type="subunit">
    <text evidence="4">Monomer.</text>
</comment>
<keyword evidence="8" id="KW-0378">Hydrolase</keyword>
<evidence type="ECO:0000256" key="10">
    <source>
        <dbReference type="ARBA" id="ARBA00023125"/>
    </source>
</evidence>
<dbReference type="InterPro" id="IPR035937">
    <property type="entry name" value="FPG_N"/>
</dbReference>
<dbReference type="GO" id="GO:0003684">
    <property type="term" value="F:damaged DNA binding"/>
    <property type="evidence" value="ECO:0007669"/>
    <property type="project" value="InterPro"/>
</dbReference>
<dbReference type="GO" id="GO:0034039">
    <property type="term" value="F:8-oxo-7,8-dihydroguanine DNA N-glycosylase activity"/>
    <property type="evidence" value="ECO:0007669"/>
    <property type="project" value="TreeGrafter"/>
</dbReference>
<dbReference type="PANTHER" id="PTHR22993:SF9">
    <property type="entry name" value="FORMAMIDOPYRIMIDINE-DNA GLYCOSYLASE"/>
    <property type="match status" value="1"/>
</dbReference>
<evidence type="ECO:0000259" key="18">
    <source>
        <dbReference type="PROSITE" id="PS51068"/>
    </source>
</evidence>
<organism evidence="19 20">
    <name type="scientific">Bipolaricaulis sibiricus</name>
    <dbReference type="NCBI Taxonomy" id="2501609"/>
    <lineage>
        <taxon>Bacteria</taxon>
        <taxon>Candidatus Bipolaricaulota</taxon>
        <taxon>Candidatus Bipolaricaulia</taxon>
        <taxon>Candidatus Bipolaricaulales</taxon>
        <taxon>Candidatus Bipolaricaulaceae</taxon>
        <taxon>Candidatus Bipolaricaulis</taxon>
    </lineage>
</organism>
<dbReference type="Proteomes" id="UP000287233">
    <property type="component" value="Chromosome"/>
</dbReference>
<dbReference type="Pfam" id="PF06827">
    <property type="entry name" value="zf-FPG_IleRS"/>
    <property type="match status" value="1"/>
</dbReference>
<keyword evidence="5" id="KW-0479">Metal-binding</keyword>
<evidence type="ECO:0000256" key="11">
    <source>
        <dbReference type="ARBA" id="ARBA00023204"/>
    </source>
</evidence>
<dbReference type="EMBL" id="CP034928">
    <property type="protein sequence ID" value="QAA75784.1"/>
    <property type="molecule type" value="Genomic_DNA"/>
</dbReference>
<keyword evidence="11" id="KW-0234">DNA repair</keyword>
<dbReference type="KEGG" id="bih:BIP78_0016"/>
<dbReference type="SMART" id="SM00898">
    <property type="entry name" value="Fapy_DNA_glyco"/>
    <property type="match status" value="1"/>
</dbReference>
<dbReference type="PANTHER" id="PTHR22993">
    <property type="entry name" value="FORMAMIDOPYRIMIDINE-DNA GLYCOSYLASE"/>
    <property type="match status" value="1"/>
</dbReference>
<keyword evidence="7 16" id="KW-0863">Zinc-finger</keyword>
<evidence type="ECO:0000256" key="15">
    <source>
        <dbReference type="ARBA" id="ARBA00044632"/>
    </source>
</evidence>
<dbReference type="InterPro" id="IPR012319">
    <property type="entry name" value="FPG_cat"/>
</dbReference>
<evidence type="ECO:0000259" key="17">
    <source>
        <dbReference type="PROSITE" id="PS51066"/>
    </source>
</evidence>
<evidence type="ECO:0000256" key="3">
    <source>
        <dbReference type="ARBA" id="ARBA00009409"/>
    </source>
</evidence>
<dbReference type="InterPro" id="IPR010663">
    <property type="entry name" value="Znf_FPG/IleRS"/>
</dbReference>
<dbReference type="NCBIfam" id="TIGR00577">
    <property type="entry name" value="fpg"/>
    <property type="match status" value="1"/>
</dbReference>